<reference evidence="1 2" key="1">
    <citation type="submission" date="2019-02" db="EMBL/GenBank/DDBJ databases">
        <title>Genomic Encyclopedia of Archaeal and Bacterial Type Strains, Phase II (KMG-II): from individual species to whole genera.</title>
        <authorList>
            <person name="Goeker M."/>
        </authorList>
    </citation>
    <scope>NUCLEOTIDE SEQUENCE [LARGE SCALE GENOMIC DNA]</scope>
    <source>
        <strain evidence="1 2">DSM 18101</strain>
    </source>
</reference>
<name>A0A4Q7YRE3_9BACT</name>
<gene>
    <name evidence="1" type="ORF">BDD14_0868</name>
</gene>
<organism evidence="1 2">
    <name type="scientific">Edaphobacter modestus</name>
    <dbReference type="NCBI Taxonomy" id="388466"/>
    <lineage>
        <taxon>Bacteria</taxon>
        <taxon>Pseudomonadati</taxon>
        <taxon>Acidobacteriota</taxon>
        <taxon>Terriglobia</taxon>
        <taxon>Terriglobales</taxon>
        <taxon>Acidobacteriaceae</taxon>
        <taxon>Edaphobacter</taxon>
    </lineage>
</organism>
<dbReference type="AlphaFoldDB" id="A0A4Q7YRE3"/>
<sequence length="46" mass="4862">MGADLEVLAGEGRAGEGLTSENRTFSAICSNVVQQSNITGMIQYSR</sequence>
<dbReference type="EMBL" id="SHKW01000001">
    <property type="protein sequence ID" value="RZU39483.1"/>
    <property type="molecule type" value="Genomic_DNA"/>
</dbReference>
<dbReference type="Proteomes" id="UP000292958">
    <property type="component" value="Unassembled WGS sequence"/>
</dbReference>
<accession>A0A4Q7YRE3</accession>
<keyword evidence="2" id="KW-1185">Reference proteome</keyword>
<evidence type="ECO:0000313" key="2">
    <source>
        <dbReference type="Proteomes" id="UP000292958"/>
    </source>
</evidence>
<evidence type="ECO:0000313" key="1">
    <source>
        <dbReference type="EMBL" id="RZU39483.1"/>
    </source>
</evidence>
<proteinExistence type="predicted"/>
<protein>
    <submittedName>
        <fullName evidence="1">Uncharacterized protein</fullName>
    </submittedName>
</protein>
<comment type="caution">
    <text evidence="1">The sequence shown here is derived from an EMBL/GenBank/DDBJ whole genome shotgun (WGS) entry which is preliminary data.</text>
</comment>